<dbReference type="InterPro" id="IPR011990">
    <property type="entry name" value="TPR-like_helical_dom_sf"/>
</dbReference>
<dbReference type="GO" id="GO:0035494">
    <property type="term" value="P:SNARE complex disassembly"/>
    <property type="evidence" value="ECO:0007669"/>
    <property type="project" value="TreeGrafter"/>
</dbReference>
<dbReference type="InterPro" id="IPR000744">
    <property type="entry name" value="NSF_attach"/>
</dbReference>
<evidence type="ECO:0000313" key="4">
    <source>
        <dbReference type="EMBL" id="GMN35140.1"/>
    </source>
</evidence>
<protein>
    <submittedName>
        <fullName evidence="4">Uncharacterized protein</fullName>
    </submittedName>
</protein>
<evidence type="ECO:0000313" key="5">
    <source>
        <dbReference type="Proteomes" id="UP001187192"/>
    </source>
</evidence>
<evidence type="ECO:0000256" key="2">
    <source>
        <dbReference type="ARBA" id="ARBA00022448"/>
    </source>
</evidence>
<dbReference type="AlphaFoldDB" id="A0AA88CX40"/>
<dbReference type="GO" id="GO:0005774">
    <property type="term" value="C:vacuolar membrane"/>
    <property type="evidence" value="ECO:0007669"/>
    <property type="project" value="TreeGrafter"/>
</dbReference>
<dbReference type="Pfam" id="PF14938">
    <property type="entry name" value="SNAP"/>
    <property type="match status" value="1"/>
</dbReference>
<keyword evidence="2" id="KW-0813">Transport</keyword>
<dbReference type="Gene3D" id="1.25.40.10">
    <property type="entry name" value="Tetratricopeptide repeat domain"/>
    <property type="match status" value="1"/>
</dbReference>
<dbReference type="SUPFAM" id="SSF48452">
    <property type="entry name" value="TPR-like"/>
    <property type="match status" value="1"/>
</dbReference>
<dbReference type="GO" id="GO:0019905">
    <property type="term" value="F:syntaxin binding"/>
    <property type="evidence" value="ECO:0007669"/>
    <property type="project" value="TreeGrafter"/>
</dbReference>
<dbReference type="PANTHER" id="PTHR13768:SF8">
    <property type="entry name" value="ALPHA-SOLUBLE NSF ATTACHMENT PROTEIN"/>
    <property type="match status" value="1"/>
</dbReference>
<dbReference type="EMBL" id="BTGU01002188">
    <property type="protein sequence ID" value="GMN35140.1"/>
    <property type="molecule type" value="Genomic_DNA"/>
</dbReference>
<evidence type="ECO:0000256" key="3">
    <source>
        <dbReference type="ARBA" id="ARBA00022927"/>
    </source>
</evidence>
<sequence length="133" mass="15687">MRRELPNYTSLNRTSRSLQSFFEKSADLFQNELMAISANQCKQKVPEFAAQLERYQKVIESYEETAQQSLTNNFPKTRESKFPCHLFCQDIAASINDEDVAKLTDVVREFDDMTLRRICHFLRYSIRGRQPYC</sequence>
<name>A0AA88CX40_FICCA</name>
<comment type="caution">
    <text evidence="4">The sequence shown here is derived from an EMBL/GenBank/DDBJ whole genome shotgun (WGS) entry which is preliminary data.</text>
</comment>
<dbReference type="Proteomes" id="UP001187192">
    <property type="component" value="Unassembled WGS sequence"/>
</dbReference>
<keyword evidence="5" id="KW-1185">Reference proteome</keyword>
<proteinExistence type="inferred from homology"/>
<reference evidence="4" key="1">
    <citation type="submission" date="2023-07" db="EMBL/GenBank/DDBJ databases">
        <title>draft genome sequence of fig (Ficus carica).</title>
        <authorList>
            <person name="Takahashi T."/>
            <person name="Nishimura K."/>
        </authorList>
    </citation>
    <scope>NUCLEOTIDE SEQUENCE</scope>
</reference>
<comment type="similarity">
    <text evidence="1">Belongs to the SNAP family.</text>
</comment>
<evidence type="ECO:0000256" key="1">
    <source>
        <dbReference type="ARBA" id="ARBA00010050"/>
    </source>
</evidence>
<dbReference type="GO" id="GO:0005483">
    <property type="term" value="F:soluble NSF attachment protein activity"/>
    <property type="evidence" value="ECO:0007669"/>
    <property type="project" value="TreeGrafter"/>
</dbReference>
<accession>A0AA88CX40</accession>
<keyword evidence="3" id="KW-0653">Protein transport</keyword>
<organism evidence="4 5">
    <name type="scientific">Ficus carica</name>
    <name type="common">Common fig</name>
    <dbReference type="NCBI Taxonomy" id="3494"/>
    <lineage>
        <taxon>Eukaryota</taxon>
        <taxon>Viridiplantae</taxon>
        <taxon>Streptophyta</taxon>
        <taxon>Embryophyta</taxon>
        <taxon>Tracheophyta</taxon>
        <taxon>Spermatophyta</taxon>
        <taxon>Magnoliopsida</taxon>
        <taxon>eudicotyledons</taxon>
        <taxon>Gunneridae</taxon>
        <taxon>Pentapetalae</taxon>
        <taxon>rosids</taxon>
        <taxon>fabids</taxon>
        <taxon>Rosales</taxon>
        <taxon>Moraceae</taxon>
        <taxon>Ficeae</taxon>
        <taxon>Ficus</taxon>
    </lineage>
</organism>
<gene>
    <name evidence="4" type="ORF">TIFTF001_042176</name>
</gene>
<dbReference type="PANTHER" id="PTHR13768">
    <property type="entry name" value="SOLUBLE NSF ATTACHMENT PROTEIN SNAP"/>
    <property type="match status" value="1"/>
</dbReference>
<dbReference type="GO" id="GO:0031201">
    <property type="term" value="C:SNARE complex"/>
    <property type="evidence" value="ECO:0007669"/>
    <property type="project" value="TreeGrafter"/>
</dbReference>
<dbReference type="GO" id="GO:0006886">
    <property type="term" value="P:intracellular protein transport"/>
    <property type="evidence" value="ECO:0007669"/>
    <property type="project" value="InterPro"/>
</dbReference>